<dbReference type="SUPFAM" id="SSF50969">
    <property type="entry name" value="YVTN repeat-like/Quinoprotein amine dehydrogenase"/>
    <property type="match status" value="1"/>
</dbReference>
<feature type="region of interest" description="Disordered" evidence="1">
    <location>
        <begin position="314"/>
        <end position="349"/>
    </location>
</feature>
<gene>
    <name evidence="2" type="ORF">SAMN04488000_101804</name>
</gene>
<name>A0A1H9C5C8_9PSEU</name>
<dbReference type="InterPro" id="IPR011044">
    <property type="entry name" value="Quino_amine_DH_bsu"/>
</dbReference>
<dbReference type="InterPro" id="IPR051200">
    <property type="entry name" value="Host-pathogen_enzymatic-act"/>
</dbReference>
<dbReference type="Gene3D" id="2.130.10.10">
    <property type="entry name" value="YVTN repeat-like/Quinoprotein amine dehydrogenase"/>
    <property type="match status" value="3"/>
</dbReference>
<reference evidence="3" key="1">
    <citation type="submission" date="2016-10" db="EMBL/GenBank/DDBJ databases">
        <authorList>
            <person name="Varghese N."/>
            <person name="Submissions S."/>
        </authorList>
    </citation>
    <scope>NUCLEOTIDE SEQUENCE [LARGE SCALE GENOMIC DNA]</scope>
    <source>
        <strain evidence="3">DSM 44437</strain>
    </source>
</reference>
<dbReference type="InterPro" id="IPR015943">
    <property type="entry name" value="WD40/YVTN_repeat-like_dom_sf"/>
</dbReference>
<evidence type="ECO:0000256" key="1">
    <source>
        <dbReference type="SAM" id="MobiDB-lite"/>
    </source>
</evidence>
<dbReference type="RefSeq" id="WP_143091436.1">
    <property type="nucleotide sequence ID" value="NZ_FOFV01000001.1"/>
</dbReference>
<sequence>MTSEYRPVSRRTLLTAALGGAAVGVVGQGLFAGAAGAAPKAGRQKLLIGSVDRLGNGVVQLTDPSLTGEQTLVPVNGQPNGIVGSPDGLRAYVGTVFGPGLSVVDVDGGRVTGEVAVGGFANEVLVSPDGRTVYVATGSAGAGGSTGHVAVVDTASGEVRARIKAGLLPRSLALSPDGKQLFVGDERAKGVTIIDTAKNAVSGKFETEGRPLLLAIDPKGKNLYVAQSRELATFGLRGGKSGATALDGIPCGLAVHPNGTFAAVSLYAGRDSDSQLVTVNINSNKVRTKESNGKANGPLAMSKDGGRAFVLDKKNRKVTSADTNSGKPDSSLPTPNSNTPTSVAFVETA</sequence>
<evidence type="ECO:0000313" key="3">
    <source>
        <dbReference type="Proteomes" id="UP000199503"/>
    </source>
</evidence>
<dbReference type="InterPro" id="IPR006311">
    <property type="entry name" value="TAT_signal"/>
</dbReference>
<dbReference type="OrthoDB" id="4565246at2"/>
<dbReference type="Proteomes" id="UP000199503">
    <property type="component" value="Unassembled WGS sequence"/>
</dbReference>
<protein>
    <submittedName>
        <fullName evidence="2">40-residue YVTN family beta-propeller repeat-containing protein</fullName>
    </submittedName>
</protein>
<dbReference type="AlphaFoldDB" id="A0A1H9C5C8"/>
<feature type="region of interest" description="Disordered" evidence="1">
    <location>
        <begin position="287"/>
        <end position="306"/>
    </location>
</feature>
<keyword evidence="3" id="KW-1185">Reference proteome</keyword>
<dbReference type="EMBL" id="FOFV01000001">
    <property type="protein sequence ID" value="SEP96033.1"/>
    <property type="molecule type" value="Genomic_DNA"/>
</dbReference>
<dbReference type="PANTHER" id="PTHR47197:SF3">
    <property type="entry name" value="DIHYDRO-HEME D1 DEHYDROGENASE"/>
    <property type="match status" value="1"/>
</dbReference>
<feature type="compositionally biased region" description="Polar residues" evidence="1">
    <location>
        <begin position="318"/>
        <end position="342"/>
    </location>
</feature>
<accession>A0A1H9C5C8</accession>
<dbReference type="PANTHER" id="PTHR47197">
    <property type="entry name" value="PROTEIN NIRF"/>
    <property type="match status" value="1"/>
</dbReference>
<dbReference type="STRING" id="65499.SAMN04488000_101804"/>
<organism evidence="2 3">
    <name type="scientific">Lentzea albida</name>
    <dbReference type="NCBI Taxonomy" id="65499"/>
    <lineage>
        <taxon>Bacteria</taxon>
        <taxon>Bacillati</taxon>
        <taxon>Actinomycetota</taxon>
        <taxon>Actinomycetes</taxon>
        <taxon>Pseudonocardiales</taxon>
        <taxon>Pseudonocardiaceae</taxon>
        <taxon>Lentzea</taxon>
    </lineage>
</organism>
<proteinExistence type="predicted"/>
<evidence type="ECO:0000313" key="2">
    <source>
        <dbReference type="EMBL" id="SEP96033.1"/>
    </source>
</evidence>
<dbReference type="PROSITE" id="PS51318">
    <property type="entry name" value="TAT"/>
    <property type="match status" value="1"/>
</dbReference>